<evidence type="ECO:0000256" key="1">
    <source>
        <dbReference type="SAM" id="MobiDB-lite"/>
    </source>
</evidence>
<gene>
    <name evidence="2" type="ORF">C8A00DRAFT_29859</name>
</gene>
<name>A0AAN6VTI6_9PEZI</name>
<dbReference type="AlphaFoldDB" id="A0AAN6VTI6"/>
<proteinExistence type="predicted"/>
<reference evidence="2" key="1">
    <citation type="journal article" date="2023" name="Mol. Phylogenet. Evol.">
        <title>Genome-scale phylogeny and comparative genomics of the fungal order Sordariales.</title>
        <authorList>
            <person name="Hensen N."/>
            <person name="Bonometti L."/>
            <person name="Westerberg I."/>
            <person name="Brannstrom I.O."/>
            <person name="Guillou S."/>
            <person name="Cros-Aarteil S."/>
            <person name="Calhoun S."/>
            <person name="Haridas S."/>
            <person name="Kuo A."/>
            <person name="Mondo S."/>
            <person name="Pangilinan J."/>
            <person name="Riley R."/>
            <person name="LaButti K."/>
            <person name="Andreopoulos B."/>
            <person name="Lipzen A."/>
            <person name="Chen C."/>
            <person name="Yan M."/>
            <person name="Daum C."/>
            <person name="Ng V."/>
            <person name="Clum A."/>
            <person name="Steindorff A."/>
            <person name="Ohm R.A."/>
            <person name="Martin F."/>
            <person name="Silar P."/>
            <person name="Natvig D.O."/>
            <person name="Lalanne C."/>
            <person name="Gautier V."/>
            <person name="Ament-Velasquez S.L."/>
            <person name="Kruys A."/>
            <person name="Hutchinson M.I."/>
            <person name="Powell A.J."/>
            <person name="Barry K."/>
            <person name="Miller A.N."/>
            <person name="Grigoriev I.V."/>
            <person name="Debuchy R."/>
            <person name="Gladieux P."/>
            <person name="Hiltunen Thoren M."/>
            <person name="Johannesson H."/>
        </authorList>
    </citation>
    <scope>NUCLEOTIDE SEQUENCE</scope>
    <source>
        <strain evidence="2">CBS 538.74</strain>
    </source>
</reference>
<protein>
    <submittedName>
        <fullName evidence="2">Uncharacterized protein</fullName>
    </submittedName>
</protein>
<comment type="caution">
    <text evidence="2">The sequence shown here is derived from an EMBL/GenBank/DDBJ whole genome shotgun (WGS) entry which is preliminary data.</text>
</comment>
<keyword evidence="3" id="KW-1185">Reference proteome</keyword>
<dbReference type="EMBL" id="MU856854">
    <property type="protein sequence ID" value="KAK4157150.1"/>
    <property type="molecule type" value="Genomic_DNA"/>
</dbReference>
<evidence type="ECO:0000313" key="3">
    <source>
        <dbReference type="Proteomes" id="UP001302745"/>
    </source>
</evidence>
<reference evidence="2" key="2">
    <citation type="submission" date="2023-05" db="EMBL/GenBank/DDBJ databases">
        <authorList>
            <consortium name="Lawrence Berkeley National Laboratory"/>
            <person name="Steindorff A."/>
            <person name="Hensen N."/>
            <person name="Bonometti L."/>
            <person name="Westerberg I."/>
            <person name="Brannstrom I.O."/>
            <person name="Guillou S."/>
            <person name="Cros-Aarteil S."/>
            <person name="Calhoun S."/>
            <person name="Haridas S."/>
            <person name="Kuo A."/>
            <person name="Mondo S."/>
            <person name="Pangilinan J."/>
            <person name="Riley R."/>
            <person name="Labutti K."/>
            <person name="Andreopoulos B."/>
            <person name="Lipzen A."/>
            <person name="Chen C."/>
            <person name="Yanf M."/>
            <person name="Daum C."/>
            <person name="Ng V."/>
            <person name="Clum A."/>
            <person name="Ohm R."/>
            <person name="Martin F."/>
            <person name="Silar P."/>
            <person name="Natvig D."/>
            <person name="Lalanne C."/>
            <person name="Gautier V."/>
            <person name="Ament-Velasquez S.L."/>
            <person name="Kruys A."/>
            <person name="Hutchinson M.I."/>
            <person name="Powell A.J."/>
            <person name="Barry K."/>
            <person name="Miller A.N."/>
            <person name="Grigoriev I.V."/>
            <person name="Debuchy R."/>
            <person name="Gladieux P."/>
            <person name="Thoren M.H."/>
            <person name="Johannesson H."/>
        </authorList>
    </citation>
    <scope>NUCLEOTIDE SEQUENCE</scope>
    <source>
        <strain evidence="2">CBS 538.74</strain>
    </source>
</reference>
<accession>A0AAN6VTI6</accession>
<sequence>MRLDHLQTTEATAIQKSLEQYKLAQWGFVIFRCTYGSQEKWDKFVALLKEHASESDYFEWRAMEHVHDRLAWTIIQDAETLDGADIVETIELDEFGETSNMCWWGRKKTACCKVDAPSQPPTPGGGGRCIIDYDWCSASPKECAEEQDDAMGFDDVVDEREGGHSLTERGAGRDFGNNAYGLLKFRSRGYPSRGEFIKKVLKQSGTVAWWGVSQLCDSAAVKEYTASDAKSMPDKRYRAPNRFSPTSPDITNPVFRLFEAFGSNTHMGPLSLADRMMNQIKGKLIGLGDPLTLLVFKGLMEDGARGDTMAAMKGLSYIQGGIAVFNYLQQPGVSGVFHETATNIRAQFSITDRYIVTLGAPNLANKWDEFFAALLRAVPVHSQQWLNDRIWAAIAAYNYSSAKDGQEMIHEFRTTVATLQAWNPWLGADCDAGLFANLIGDDDRAVCVRVGNRSGPATTTTSATSSGSVTSTQTSSSTAPASSAPGTVCISGSDTGNPNQAGLCSFACHYGYCPAGP</sequence>
<organism evidence="2 3">
    <name type="scientific">Chaetomidium leptoderma</name>
    <dbReference type="NCBI Taxonomy" id="669021"/>
    <lineage>
        <taxon>Eukaryota</taxon>
        <taxon>Fungi</taxon>
        <taxon>Dikarya</taxon>
        <taxon>Ascomycota</taxon>
        <taxon>Pezizomycotina</taxon>
        <taxon>Sordariomycetes</taxon>
        <taxon>Sordariomycetidae</taxon>
        <taxon>Sordariales</taxon>
        <taxon>Chaetomiaceae</taxon>
        <taxon>Chaetomidium</taxon>
    </lineage>
</organism>
<feature type="region of interest" description="Disordered" evidence="1">
    <location>
        <begin position="454"/>
        <end position="484"/>
    </location>
</feature>
<evidence type="ECO:0000313" key="2">
    <source>
        <dbReference type="EMBL" id="KAK4157150.1"/>
    </source>
</evidence>
<feature type="non-terminal residue" evidence="2">
    <location>
        <position position="517"/>
    </location>
</feature>
<dbReference type="Proteomes" id="UP001302745">
    <property type="component" value="Unassembled WGS sequence"/>
</dbReference>